<protein>
    <submittedName>
        <fullName evidence="3">NAD(P)H-binding protein</fullName>
    </submittedName>
</protein>
<dbReference type="InterPro" id="IPR016040">
    <property type="entry name" value="NAD(P)-bd_dom"/>
</dbReference>
<evidence type="ECO:0000256" key="1">
    <source>
        <dbReference type="SAM" id="MobiDB-lite"/>
    </source>
</evidence>
<dbReference type="PANTHER" id="PTHR12126">
    <property type="entry name" value="NADH-UBIQUINONE OXIDOREDUCTASE 39 KDA SUBUNIT-RELATED"/>
    <property type="match status" value="1"/>
</dbReference>
<dbReference type="InterPro" id="IPR051207">
    <property type="entry name" value="ComplexI_NDUFA9_subunit"/>
</dbReference>
<proteinExistence type="predicted"/>
<dbReference type="Gene3D" id="3.40.50.720">
    <property type="entry name" value="NAD(P)-binding Rossmann-like Domain"/>
    <property type="match status" value="1"/>
</dbReference>
<feature type="domain" description="NAD(P)-binding" evidence="2">
    <location>
        <begin position="17"/>
        <end position="171"/>
    </location>
</feature>
<accession>A0ABS9T3D1</accession>
<dbReference type="Proteomes" id="UP001166784">
    <property type="component" value="Unassembled WGS sequence"/>
</dbReference>
<evidence type="ECO:0000259" key="2">
    <source>
        <dbReference type="Pfam" id="PF13460"/>
    </source>
</evidence>
<feature type="compositionally biased region" description="Basic residues" evidence="1">
    <location>
        <begin position="36"/>
        <end position="45"/>
    </location>
</feature>
<keyword evidence="4" id="KW-1185">Reference proteome</keyword>
<feature type="region of interest" description="Disordered" evidence="1">
    <location>
        <begin position="36"/>
        <end position="82"/>
    </location>
</feature>
<feature type="compositionally biased region" description="Low complexity" evidence="1">
    <location>
        <begin position="48"/>
        <end position="74"/>
    </location>
</feature>
<gene>
    <name evidence="3" type="ORF">MMA15_22360</name>
</gene>
<dbReference type="RefSeq" id="WP_241061890.1">
    <property type="nucleotide sequence ID" value="NZ_JAKWJU010000002.1"/>
</dbReference>
<dbReference type="PANTHER" id="PTHR12126:SF11">
    <property type="entry name" value="NADH DEHYDROGENASE [UBIQUINONE] 1 ALPHA SUBCOMPLEX SUBUNIT 9, MITOCHONDRIAL"/>
    <property type="match status" value="1"/>
</dbReference>
<evidence type="ECO:0000313" key="4">
    <source>
        <dbReference type="Proteomes" id="UP001166784"/>
    </source>
</evidence>
<comment type="caution">
    <text evidence="3">The sequence shown here is derived from an EMBL/GenBank/DDBJ whole genome shotgun (WGS) entry which is preliminary data.</text>
</comment>
<dbReference type="Pfam" id="PF13460">
    <property type="entry name" value="NAD_binding_10"/>
    <property type="match status" value="1"/>
</dbReference>
<name>A0ABS9T3D1_9ACTN</name>
<organism evidence="3 4">
    <name type="scientific">Streptomyces marispadix</name>
    <dbReference type="NCBI Taxonomy" id="2922868"/>
    <lineage>
        <taxon>Bacteria</taxon>
        <taxon>Bacillati</taxon>
        <taxon>Actinomycetota</taxon>
        <taxon>Actinomycetes</taxon>
        <taxon>Kitasatosporales</taxon>
        <taxon>Streptomycetaceae</taxon>
        <taxon>Streptomyces</taxon>
    </lineage>
</organism>
<dbReference type="InterPro" id="IPR036291">
    <property type="entry name" value="NAD(P)-bd_dom_sf"/>
</dbReference>
<dbReference type="SUPFAM" id="SSF51735">
    <property type="entry name" value="NAD(P)-binding Rossmann-fold domains"/>
    <property type="match status" value="1"/>
</dbReference>
<feature type="region of interest" description="Disordered" evidence="1">
    <location>
        <begin position="1"/>
        <end position="20"/>
    </location>
</feature>
<dbReference type="EMBL" id="JAKWJU010000002">
    <property type="protein sequence ID" value="MCH6163031.1"/>
    <property type="molecule type" value="Genomic_DNA"/>
</dbReference>
<sequence length="293" mass="31175">MSSEDRGTHSHPILVTGGTGTLGRAVVRRLLGRGHTVRVLSRRPRPQTATPAGAPAEAASTEAAGPTPGEAPEPQWATGDLTSGEGLDAAVAGVGSVVHCATTGTRKDVQGTRRLIEALRRAGGEQHLVYISIVGADRVPFFYYRAKVEAEEAVQAAGLPWTILRATQFHDLIALLTTAQRRLPFTLFPGGFSFQPIEVEEVAERLADLVLGEPAGRVADMGGPEVRTARELAQSTLHAYGRHRPLVPLPLPGKTARGYKAGHHLTPEHAVGRTTYAQYLAGAAASERADHRH</sequence>
<reference evidence="3" key="1">
    <citation type="submission" date="2022-03" db="EMBL/GenBank/DDBJ databases">
        <authorList>
            <person name="Santos J.D.N."/>
            <person name="Kallscheuer N."/>
            <person name="Jogler C."/>
            <person name="Lage O.M."/>
        </authorList>
    </citation>
    <scope>NUCLEOTIDE SEQUENCE</scope>
    <source>
        <strain evidence="3">M600PL45_2</strain>
    </source>
</reference>
<reference evidence="3" key="2">
    <citation type="journal article" date="2023" name="Int. J. Syst. Evol. Microbiol.">
        <title>Streptomyces marispadix sp. nov., isolated from marine beach sediment of the Northern Coast of Portugal.</title>
        <authorList>
            <person name="dos Santos J.D.N."/>
            <person name="Vitorino I.R."/>
            <person name="Kallscheuer N."/>
            <person name="Srivastava A."/>
            <person name="Krautwurst S."/>
            <person name="Marz M."/>
            <person name="Jogler C."/>
            <person name="Lobo Da Cunha A."/>
            <person name="Catita J."/>
            <person name="Goncalves H."/>
            <person name="Gonzalez I."/>
            <person name="Reyes F."/>
            <person name="Lage O.M."/>
        </authorList>
    </citation>
    <scope>NUCLEOTIDE SEQUENCE</scope>
    <source>
        <strain evidence="3">M600PL45_2</strain>
    </source>
</reference>
<evidence type="ECO:0000313" key="3">
    <source>
        <dbReference type="EMBL" id="MCH6163031.1"/>
    </source>
</evidence>